<dbReference type="PRINTS" id="PR02008">
    <property type="entry name" value="RCMTFAMILY"/>
</dbReference>
<keyword evidence="2 6" id="KW-0489">Methyltransferase</keyword>
<dbReference type="Proteomes" id="UP000431922">
    <property type="component" value="Unassembled WGS sequence"/>
</dbReference>
<dbReference type="InterPro" id="IPR023267">
    <property type="entry name" value="RCMT"/>
</dbReference>
<keyword evidence="9" id="KW-1185">Reference proteome</keyword>
<dbReference type="PROSITE" id="PS51686">
    <property type="entry name" value="SAM_MT_RSMB_NOP"/>
    <property type="match status" value="1"/>
</dbReference>
<evidence type="ECO:0000256" key="4">
    <source>
        <dbReference type="ARBA" id="ARBA00022691"/>
    </source>
</evidence>
<dbReference type="RefSeq" id="WP_160755044.1">
    <property type="nucleotide sequence ID" value="NZ_WTYL01000001.1"/>
</dbReference>
<evidence type="ECO:0000256" key="5">
    <source>
        <dbReference type="ARBA" id="ARBA00022884"/>
    </source>
</evidence>
<comment type="caution">
    <text evidence="6">Lacks conserved residue(s) required for the propagation of feature annotation.</text>
</comment>
<dbReference type="PANTHER" id="PTHR22807:SF53">
    <property type="entry name" value="RIBOSOMAL RNA SMALL SUBUNIT METHYLTRANSFERASE B-RELATED"/>
    <property type="match status" value="1"/>
</dbReference>
<dbReference type="AlphaFoldDB" id="A0A845B1A6"/>
<evidence type="ECO:0000313" key="8">
    <source>
        <dbReference type="EMBL" id="MXP43442.1"/>
    </source>
</evidence>
<keyword evidence="4 6" id="KW-0949">S-adenosyl-L-methionine</keyword>
<proteinExistence type="inferred from homology"/>
<dbReference type="PROSITE" id="PS01153">
    <property type="entry name" value="NOL1_NOP2_SUN"/>
    <property type="match status" value="1"/>
</dbReference>
<keyword evidence="3 6" id="KW-0808">Transferase</keyword>
<dbReference type="GO" id="GO:0001510">
    <property type="term" value="P:RNA methylation"/>
    <property type="evidence" value="ECO:0007669"/>
    <property type="project" value="InterPro"/>
</dbReference>
<organism evidence="8 9">
    <name type="scientific">Allopontixanthobacter sediminis</name>
    <dbReference type="NCBI Taxonomy" id="1689985"/>
    <lineage>
        <taxon>Bacteria</taxon>
        <taxon>Pseudomonadati</taxon>
        <taxon>Pseudomonadota</taxon>
        <taxon>Alphaproteobacteria</taxon>
        <taxon>Sphingomonadales</taxon>
        <taxon>Erythrobacteraceae</taxon>
        <taxon>Allopontixanthobacter</taxon>
    </lineage>
</organism>
<name>A0A845B1A6_9SPHN</name>
<feature type="active site" description="Nucleophile" evidence="6">
    <location>
        <position position="339"/>
    </location>
</feature>
<dbReference type="InterPro" id="IPR001678">
    <property type="entry name" value="MeTrfase_RsmB-F_NOP2_dom"/>
</dbReference>
<dbReference type="OrthoDB" id="9810297at2"/>
<comment type="caution">
    <text evidence="8">The sequence shown here is derived from an EMBL/GenBank/DDBJ whole genome shotgun (WGS) entry which is preliminary data.</text>
</comment>
<dbReference type="Pfam" id="PF01189">
    <property type="entry name" value="Methyltr_RsmB-F"/>
    <property type="match status" value="1"/>
</dbReference>
<feature type="binding site" evidence="6">
    <location>
        <position position="233"/>
    </location>
    <ligand>
        <name>S-adenosyl-L-methionine</name>
        <dbReference type="ChEBI" id="CHEBI:59789"/>
    </ligand>
</feature>
<evidence type="ECO:0000256" key="6">
    <source>
        <dbReference type="PROSITE-ProRule" id="PRU01023"/>
    </source>
</evidence>
<dbReference type="EMBL" id="WTYL01000001">
    <property type="protein sequence ID" value="MXP43442.1"/>
    <property type="molecule type" value="Genomic_DNA"/>
</dbReference>
<dbReference type="Gene3D" id="3.40.50.150">
    <property type="entry name" value="Vaccinia Virus protein VP39"/>
    <property type="match status" value="1"/>
</dbReference>
<protein>
    <submittedName>
        <fullName evidence="8">RsmB/NOP family class I SAM-dependent RNA methyltransferase</fullName>
    </submittedName>
</protein>
<gene>
    <name evidence="8" type="ORF">GRI65_03100</name>
</gene>
<comment type="similarity">
    <text evidence="1 6">Belongs to the class I-like SAM-binding methyltransferase superfamily. RsmB/NOP family.</text>
</comment>
<accession>A0A845B1A6</accession>
<dbReference type="InterPro" id="IPR029063">
    <property type="entry name" value="SAM-dependent_MTases_sf"/>
</dbReference>
<reference evidence="8 9" key="1">
    <citation type="submission" date="2019-12" db="EMBL/GenBank/DDBJ databases">
        <title>Genomic-based taxomic classification of the family Erythrobacteraceae.</title>
        <authorList>
            <person name="Xu L."/>
        </authorList>
    </citation>
    <scope>NUCLEOTIDE SEQUENCE [LARGE SCALE GENOMIC DNA]</scope>
    <source>
        <strain evidence="8 9">KCTC 42453</strain>
    </source>
</reference>
<dbReference type="GO" id="GO:0003723">
    <property type="term" value="F:RNA binding"/>
    <property type="evidence" value="ECO:0007669"/>
    <property type="project" value="UniProtKB-UniRule"/>
</dbReference>
<evidence type="ECO:0000256" key="2">
    <source>
        <dbReference type="ARBA" id="ARBA00022603"/>
    </source>
</evidence>
<dbReference type="CDD" id="cd02440">
    <property type="entry name" value="AdoMet_MTases"/>
    <property type="match status" value="1"/>
</dbReference>
<dbReference type="GO" id="GO:0008173">
    <property type="term" value="F:RNA methyltransferase activity"/>
    <property type="evidence" value="ECO:0007669"/>
    <property type="project" value="InterPro"/>
</dbReference>
<feature type="domain" description="SAM-dependent MTase RsmB/NOP-type" evidence="7">
    <location>
        <begin position="102"/>
        <end position="397"/>
    </location>
</feature>
<dbReference type="InterPro" id="IPR018314">
    <property type="entry name" value="RsmB/NOL1/NOP2-like_CS"/>
</dbReference>
<feature type="binding site" evidence="6">
    <location>
        <position position="286"/>
    </location>
    <ligand>
        <name>S-adenosyl-L-methionine</name>
        <dbReference type="ChEBI" id="CHEBI:59789"/>
    </ligand>
</feature>
<evidence type="ECO:0000256" key="1">
    <source>
        <dbReference type="ARBA" id="ARBA00007494"/>
    </source>
</evidence>
<dbReference type="InterPro" id="IPR049560">
    <property type="entry name" value="MeTrfase_RsmB-F_NOP2_cat"/>
</dbReference>
<keyword evidence="5 6" id="KW-0694">RNA-binding</keyword>
<sequence length="398" mass="42683">MIPGARVQAAIELLDAIIDAARSNGAPADRLIADYFRARRYAGSKDRRAVRELVYSAIRACGPVPENGRAAMLRLAQIDPAILPLFDGEGHGPAPIEPGETAAEGGIAPEWLTERLGKSDIWGEEAEALLGRAPLDLRVNTLKADRATLELPIAGEHLAAPQGLRLEAGTPVEQWDAYREGLVEIQDHGSQWACQALNAKPGETVIDLCAGAGGKTLALAAAMENQGKLLATDTDRGRLSRLRPRAEGAGAGIIESLLLNPGKELDMIRGWPVMAEDGGVDAVLVDAPCSGTGTWRRNPEARWRLDDRQLARYANVQSYLLELSAKLVKPGGRIVYITCSLLDEEGRGRVQSFMATHPGWAAGELDLPLGRIRSQGTRLTPFHDGTDGFFIASLSSPC</sequence>
<evidence type="ECO:0000256" key="3">
    <source>
        <dbReference type="ARBA" id="ARBA00022679"/>
    </source>
</evidence>
<evidence type="ECO:0000259" key="7">
    <source>
        <dbReference type="PROSITE" id="PS51686"/>
    </source>
</evidence>
<dbReference type="PANTHER" id="PTHR22807">
    <property type="entry name" value="NOP2 YEAST -RELATED NOL1/NOP2/FMU SUN DOMAIN-CONTAINING"/>
    <property type="match status" value="1"/>
</dbReference>
<dbReference type="SUPFAM" id="SSF53335">
    <property type="entry name" value="S-adenosyl-L-methionine-dependent methyltransferases"/>
    <property type="match status" value="1"/>
</dbReference>
<evidence type="ECO:0000313" key="9">
    <source>
        <dbReference type="Proteomes" id="UP000431922"/>
    </source>
</evidence>